<proteinExistence type="predicted"/>
<gene>
    <name evidence="1" type="ORF">S01H1_73437</name>
</gene>
<organism evidence="1">
    <name type="scientific">marine sediment metagenome</name>
    <dbReference type="NCBI Taxonomy" id="412755"/>
    <lineage>
        <taxon>unclassified sequences</taxon>
        <taxon>metagenomes</taxon>
        <taxon>ecological metagenomes</taxon>
    </lineage>
</organism>
<dbReference type="SUPFAM" id="SSF57938">
    <property type="entry name" value="DnaJ/Hsp40 cysteine-rich domain"/>
    <property type="match status" value="1"/>
</dbReference>
<dbReference type="EMBL" id="BARS01049066">
    <property type="protein sequence ID" value="GAG29358.1"/>
    <property type="molecule type" value="Genomic_DNA"/>
</dbReference>
<reference evidence="1" key="1">
    <citation type="journal article" date="2014" name="Front. Microbiol.">
        <title>High frequency of phylogenetically diverse reductive dehalogenase-homologous genes in deep subseafloor sedimentary metagenomes.</title>
        <authorList>
            <person name="Kawai M."/>
            <person name="Futagami T."/>
            <person name="Toyoda A."/>
            <person name="Takaki Y."/>
            <person name="Nishi S."/>
            <person name="Hori S."/>
            <person name="Arai W."/>
            <person name="Tsubouchi T."/>
            <person name="Morono Y."/>
            <person name="Uchiyama I."/>
            <person name="Ito T."/>
            <person name="Fujiyama A."/>
            <person name="Inagaki F."/>
            <person name="Takami H."/>
        </authorList>
    </citation>
    <scope>NUCLEOTIDE SEQUENCE</scope>
    <source>
        <strain evidence="1">Expedition CK06-06</strain>
    </source>
</reference>
<dbReference type="Gene3D" id="6.20.20.10">
    <property type="match status" value="1"/>
</dbReference>
<sequence length="68" mass="7804">MEIITKKVNERICFDCKGTGEDLMKDIKLMSPENSQCSICEGTGKIKENHYYHIDEKNKICMDSDTLS</sequence>
<accession>X0WY46</accession>
<evidence type="ECO:0000313" key="1">
    <source>
        <dbReference type="EMBL" id="GAG29358.1"/>
    </source>
</evidence>
<dbReference type="AlphaFoldDB" id="X0WY46"/>
<protein>
    <submittedName>
        <fullName evidence="1">Uncharacterized protein</fullName>
    </submittedName>
</protein>
<dbReference type="InterPro" id="IPR036410">
    <property type="entry name" value="HSP_DnaJ_Cys-rich_dom_sf"/>
</dbReference>
<comment type="caution">
    <text evidence="1">The sequence shown here is derived from an EMBL/GenBank/DDBJ whole genome shotgun (WGS) entry which is preliminary data.</text>
</comment>
<name>X0WY46_9ZZZZ</name>